<proteinExistence type="predicted"/>
<keyword evidence="7" id="KW-1185">Reference proteome</keyword>
<evidence type="ECO:0000313" key="6">
    <source>
        <dbReference type="EMBL" id="GAO39232.1"/>
    </source>
</evidence>
<dbReference type="InterPro" id="IPR001789">
    <property type="entry name" value="Sig_transdc_resp-reg_receiver"/>
</dbReference>
<evidence type="ECO:0000313" key="7">
    <source>
        <dbReference type="Proteomes" id="UP000033202"/>
    </source>
</evidence>
<dbReference type="CDD" id="cd17535">
    <property type="entry name" value="REC_NarL-like"/>
    <property type="match status" value="1"/>
</dbReference>
<dbReference type="EMBL" id="BBWU01000028">
    <property type="protein sequence ID" value="GAO39232.1"/>
    <property type="molecule type" value="Genomic_DNA"/>
</dbReference>
<protein>
    <submittedName>
        <fullName evidence="6">Putative two-component response regulator</fullName>
    </submittedName>
</protein>
<comment type="caution">
    <text evidence="6">The sequence shown here is derived from an EMBL/GenBank/DDBJ whole genome shotgun (WGS) entry which is preliminary data.</text>
</comment>
<dbReference type="InterPro" id="IPR039420">
    <property type="entry name" value="WalR-like"/>
</dbReference>
<accession>A0A0E9MN65</accession>
<dbReference type="SMART" id="SM00448">
    <property type="entry name" value="REC"/>
    <property type="match status" value="1"/>
</dbReference>
<evidence type="ECO:0000256" key="3">
    <source>
        <dbReference type="PROSITE-ProRule" id="PRU00169"/>
    </source>
</evidence>
<dbReference type="PANTHER" id="PTHR43214">
    <property type="entry name" value="TWO-COMPONENT RESPONSE REGULATOR"/>
    <property type="match status" value="1"/>
</dbReference>
<dbReference type="Gene3D" id="1.10.10.10">
    <property type="entry name" value="Winged helix-like DNA-binding domain superfamily/Winged helix DNA-binding domain"/>
    <property type="match status" value="1"/>
</dbReference>
<dbReference type="Pfam" id="PF00072">
    <property type="entry name" value="Response_reg"/>
    <property type="match status" value="1"/>
</dbReference>
<dbReference type="InterPro" id="IPR000792">
    <property type="entry name" value="Tscrpt_reg_LuxR_C"/>
</dbReference>
<evidence type="ECO:0000256" key="1">
    <source>
        <dbReference type="ARBA" id="ARBA00022553"/>
    </source>
</evidence>
<reference evidence="6 7" key="1">
    <citation type="submission" date="2015-04" db="EMBL/GenBank/DDBJ databases">
        <title>Whole genome shotgun sequence of Sphingomonas changbaiensis NBRC 104936.</title>
        <authorList>
            <person name="Katano-Makiyama Y."/>
            <person name="Hosoyama A."/>
            <person name="Hashimoto M."/>
            <person name="Noguchi M."/>
            <person name="Tsuchikane K."/>
            <person name="Ohji S."/>
            <person name="Yamazoe A."/>
            <person name="Ichikawa N."/>
            <person name="Kimura A."/>
            <person name="Fujita N."/>
        </authorList>
    </citation>
    <scope>NUCLEOTIDE SEQUENCE [LARGE SCALE GENOMIC DNA]</scope>
    <source>
        <strain evidence="6 7">NBRC 104936</strain>
    </source>
</reference>
<dbReference type="InterPro" id="IPR011006">
    <property type="entry name" value="CheY-like_superfamily"/>
</dbReference>
<dbReference type="RefSeq" id="WP_046348053.1">
    <property type="nucleotide sequence ID" value="NZ_BBWU01000028.1"/>
</dbReference>
<dbReference type="PROSITE" id="PS50043">
    <property type="entry name" value="HTH_LUXR_2"/>
    <property type="match status" value="1"/>
</dbReference>
<dbReference type="InterPro" id="IPR036388">
    <property type="entry name" value="WH-like_DNA-bd_sf"/>
</dbReference>
<gene>
    <name evidence="6" type="ORF">SCH01S_28_00920</name>
</gene>
<dbReference type="SUPFAM" id="SSF46894">
    <property type="entry name" value="C-terminal effector domain of the bipartite response regulators"/>
    <property type="match status" value="1"/>
</dbReference>
<dbReference type="Gene3D" id="3.40.50.2300">
    <property type="match status" value="1"/>
</dbReference>
<dbReference type="InterPro" id="IPR058245">
    <property type="entry name" value="NreC/VraR/RcsB-like_REC"/>
</dbReference>
<dbReference type="PRINTS" id="PR00038">
    <property type="entry name" value="HTHLUXR"/>
</dbReference>
<evidence type="ECO:0000256" key="2">
    <source>
        <dbReference type="ARBA" id="ARBA00023125"/>
    </source>
</evidence>
<feature type="domain" description="HTH luxR-type" evidence="4">
    <location>
        <begin position="140"/>
        <end position="205"/>
    </location>
</feature>
<sequence>MSARVIIADDHPLILDGVAAIFDGTDLSVVGRFADGAAARDAILHHRPEGAVLDINMPGVTGLDLLREARREGWPTRIVLLTASLDPAPLVEAVNLNVDGLVLKHAASEVLLLCLRSALAGVPWIDKEAMKLVVEAMSRAQQSGPDLTPRERQVAELVKLGLRNKEIAGELRITEGTVKMYLHTLYEKLGIGSRTELAMFVRDRT</sequence>
<keyword evidence="1 3" id="KW-0597">Phosphoprotein</keyword>
<keyword evidence="2" id="KW-0238">DNA-binding</keyword>
<dbReference type="PROSITE" id="PS50110">
    <property type="entry name" value="RESPONSE_REGULATORY"/>
    <property type="match status" value="1"/>
</dbReference>
<evidence type="ECO:0000259" key="4">
    <source>
        <dbReference type="PROSITE" id="PS50043"/>
    </source>
</evidence>
<dbReference type="CDD" id="cd06170">
    <property type="entry name" value="LuxR_C_like"/>
    <property type="match status" value="1"/>
</dbReference>
<dbReference type="GO" id="GO:0003677">
    <property type="term" value="F:DNA binding"/>
    <property type="evidence" value="ECO:0007669"/>
    <property type="project" value="UniProtKB-KW"/>
</dbReference>
<dbReference type="STRING" id="1219043.SCH01S_28_00920"/>
<dbReference type="AlphaFoldDB" id="A0A0E9MN65"/>
<dbReference type="GO" id="GO:0006355">
    <property type="term" value="P:regulation of DNA-templated transcription"/>
    <property type="evidence" value="ECO:0007669"/>
    <property type="project" value="InterPro"/>
</dbReference>
<evidence type="ECO:0000259" key="5">
    <source>
        <dbReference type="PROSITE" id="PS50110"/>
    </source>
</evidence>
<feature type="domain" description="Response regulatory" evidence="5">
    <location>
        <begin position="4"/>
        <end position="119"/>
    </location>
</feature>
<dbReference type="GO" id="GO:0000160">
    <property type="term" value="P:phosphorelay signal transduction system"/>
    <property type="evidence" value="ECO:0007669"/>
    <property type="project" value="InterPro"/>
</dbReference>
<organism evidence="6 7">
    <name type="scientific">Sphingomonas changbaiensis NBRC 104936</name>
    <dbReference type="NCBI Taxonomy" id="1219043"/>
    <lineage>
        <taxon>Bacteria</taxon>
        <taxon>Pseudomonadati</taxon>
        <taxon>Pseudomonadota</taxon>
        <taxon>Alphaproteobacteria</taxon>
        <taxon>Sphingomonadales</taxon>
        <taxon>Sphingomonadaceae</taxon>
        <taxon>Sphingomonas</taxon>
    </lineage>
</organism>
<dbReference type="InterPro" id="IPR016032">
    <property type="entry name" value="Sig_transdc_resp-reg_C-effctor"/>
</dbReference>
<dbReference type="SUPFAM" id="SSF52172">
    <property type="entry name" value="CheY-like"/>
    <property type="match status" value="1"/>
</dbReference>
<name>A0A0E9MN65_9SPHN</name>
<dbReference type="Pfam" id="PF00196">
    <property type="entry name" value="GerE"/>
    <property type="match status" value="1"/>
</dbReference>
<dbReference type="Proteomes" id="UP000033202">
    <property type="component" value="Unassembled WGS sequence"/>
</dbReference>
<dbReference type="SMART" id="SM00421">
    <property type="entry name" value="HTH_LUXR"/>
    <property type="match status" value="1"/>
</dbReference>
<feature type="modified residue" description="4-aspartylphosphate" evidence="3">
    <location>
        <position position="54"/>
    </location>
</feature>
<dbReference type="OrthoDB" id="9782896at2"/>